<dbReference type="KEGG" id="mprn:Q3V37_21490"/>
<accession>A0AAJ6L0Z3</accession>
<reference evidence="3 4" key="1">
    <citation type="submission" date="2023-07" db="EMBL/GenBank/DDBJ databases">
        <title>Micromonospora profundi TRM 95458 converts glycerol to a new osmotic compound.</title>
        <authorList>
            <person name="Lu D."/>
        </authorList>
    </citation>
    <scope>NUCLEOTIDE SEQUENCE [LARGE SCALE GENOMIC DNA]</scope>
    <source>
        <strain evidence="3 4">TRM95458</strain>
    </source>
</reference>
<keyword evidence="4" id="KW-1185">Reference proteome</keyword>
<keyword evidence="3" id="KW-0255">Endonuclease</keyword>
<evidence type="ECO:0000313" key="3">
    <source>
        <dbReference type="EMBL" id="WLS43965.1"/>
    </source>
</evidence>
<dbReference type="InterPro" id="IPR005135">
    <property type="entry name" value="Endo/exonuclease/phosphatase"/>
</dbReference>
<gene>
    <name evidence="3" type="ORF">Q3V37_21490</name>
</gene>
<feature type="domain" description="Endonuclease/exonuclease/phosphatase" evidence="2">
    <location>
        <begin position="91"/>
        <end position="297"/>
    </location>
</feature>
<proteinExistence type="predicted"/>
<dbReference type="RefSeq" id="WP_306271436.1">
    <property type="nucleotide sequence ID" value="NZ_CP130472.1"/>
</dbReference>
<dbReference type="SUPFAM" id="SSF56219">
    <property type="entry name" value="DNase I-like"/>
    <property type="match status" value="1"/>
</dbReference>
<feature type="region of interest" description="Disordered" evidence="1">
    <location>
        <begin position="1"/>
        <end position="29"/>
    </location>
</feature>
<keyword evidence="3" id="KW-0378">Hydrolase</keyword>
<name>A0AAJ6L0Z3_9ACTN</name>
<evidence type="ECO:0000259" key="2">
    <source>
        <dbReference type="Pfam" id="PF03372"/>
    </source>
</evidence>
<dbReference type="InterPro" id="IPR036691">
    <property type="entry name" value="Endo/exonu/phosph_ase_sf"/>
</dbReference>
<dbReference type="Proteomes" id="UP001235874">
    <property type="component" value="Chromosome"/>
</dbReference>
<keyword evidence="3" id="KW-0540">Nuclease</keyword>
<evidence type="ECO:0000313" key="4">
    <source>
        <dbReference type="Proteomes" id="UP001235874"/>
    </source>
</evidence>
<dbReference type="Gene3D" id="3.60.10.10">
    <property type="entry name" value="Endonuclease/exonuclease/phosphatase"/>
    <property type="match status" value="1"/>
</dbReference>
<protein>
    <submittedName>
        <fullName evidence="3">Endonuclease/exonuclease/phosphatase family protein</fullName>
    </submittedName>
</protein>
<dbReference type="Pfam" id="PF03372">
    <property type="entry name" value="Exo_endo_phos"/>
    <property type="match status" value="1"/>
</dbReference>
<evidence type="ECO:0000256" key="1">
    <source>
        <dbReference type="SAM" id="MobiDB-lite"/>
    </source>
</evidence>
<dbReference type="AlphaFoldDB" id="A0AAJ6L0Z3"/>
<sequence>MPEQPGASGTRSWWHPRGLSRLRGRGSPGRSYRQLRRALAVGCLIAAAAVPAGSSVARPPVAADLPAPTILQMLQMNLCNSGRAGCYTGRSVTRAAEVITAERPDLVTLNEICRDDVAALHRVLADAHTGATVVSAFQAAGDRPSGADTWCRNGQSYGIGLLARLPTPDSGHTVHSGIHPIQDVADPEERAWLCVDVTGALLACTTHLAATSRTVALAQCGHLFDEVLPTLRGGAGHTPTMLAGDLNLRAGGDPDVRACTPPGYLRVDDGALQHVLASGDIIPARTRSVGMEGATDHPALLTTLTIDGRRTDS</sequence>
<dbReference type="GO" id="GO:0004519">
    <property type="term" value="F:endonuclease activity"/>
    <property type="evidence" value="ECO:0007669"/>
    <property type="project" value="UniProtKB-KW"/>
</dbReference>
<organism evidence="3 4">
    <name type="scientific">Micromonospora profundi</name>
    <dbReference type="NCBI Taxonomy" id="1420889"/>
    <lineage>
        <taxon>Bacteria</taxon>
        <taxon>Bacillati</taxon>
        <taxon>Actinomycetota</taxon>
        <taxon>Actinomycetes</taxon>
        <taxon>Micromonosporales</taxon>
        <taxon>Micromonosporaceae</taxon>
        <taxon>Micromonospora</taxon>
    </lineage>
</organism>
<dbReference type="EMBL" id="CP130472">
    <property type="protein sequence ID" value="WLS43965.1"/>
    <property type="molecule type" value="Genomic_DNA"/>
</dbReference>